<feature type="chain" id="PRO_5022873652" evidence="1">
    <location>
        <begin position="23"/>
        <end position="92"/>
    </location>
</feature>
<dbReference type="Proteomes" id="UP000324298">
    <property type="component" value="Unassembled WGS sequence"/>
</dbReference>
<accession>A0A5A9XJH9</accession>
<proteinExistence type="predicted"/>
<evidence type="ECO:0000313" key="3">
    <source>
        <dbReference type="Proteomes" id="UP000324298"/>
    </source>
</evidence>
<organism evidence="2 3">
    <name type="scientific">Oryzomonas rubra</name>
    <dbReference type="NCBI Taxonomy" id="2509454"/>
    <lineage>
        <taxon>Bacteria</taxon>
        <taxon>Pseudomonadati</taxon>
        <taxon>Thermodesulfobacteriota</taxon>
        <taxon>Desulfuromonadia</taxon>
        <taxon>Geobacterales</taxon>
        <taxon>Geobacteraceae</taxon>
        <taxon>Oryzomonas</taxon>
    </lineage>
</organism>
<reference evidence="2 3" key="1">
    <citation type="submission" date="2019-04" db="EMBL/GenBank/DDBJ databases">
        <title>Geobacter ruber sp. nov., ferric-reducing bacteria isolated from paddy soil.</title>
        <authorList>
            <person name="Xu Z."/>
            <person name="Masuda Y."/>
            <person name="Itoh H."/>
            <person name="Senoo K."/>
        </authorList>
    </citation>
    <scope>NUCLEOTIDE SEQUENCE [LARGE SCALE GENOMIC DNA]</scope>
    <source>
        <strain evidence="2 3">Red88</strain>
    </source>
</reference>
<protein>
    <submittedName>
        <fullName evidence="2">Uncharacterized protein</fullName>
    </submittedName>
</protein>
<gene>
    <name evidence="2" type="ORF">ET418_10270</name>
</gene>
<sequence>MKKVLIAVLTAFALSAATAAFAADVKSSEKDECLLASKGCKDQVDSIQQRIRKINTEIKKGKKVYSAEELKKLQQKLKEADEILNNLDKPGR</sequence>
<dbReference type="AlphaFoldDB" id="A0A5A9XJH9"/>
<comment type="caution">
    <text evidence="2">The sequence shown here is derived from an EMBL/GenBank/DDBJ whole genome shotgun (WGS) entry which is preliminary data.</text>
</comment>
<feature type="signal peptide" evidence="1">
    <location>
        <begin position="1"/>
        <end position="22"/>
    </location>
</feature>
<evidence type="ECO:0000256" key="1">
    <source>
        <dbReference type="SAM" id="SignalP"/>
    </source>
</evidence>
<evidence type="ECO:0000313" key="2">
    <source>
        <dbReference type="EMBL" id="KAA0891811.1"/>
    </source>
</evidence>
<dbReference type="OrthoDB" id="5398628at2"/>
<dbReference type="RefSeq" id="WP_149307509.1">
    <property type="nucleotide sequence ID" value="NZ_SRSD01000005.1"/>
</dbReference>
<dbReference type="EMBL" id="SRSD01000005">
    <property type="protein sequence ID" value="KAA0891811.1"/>
    <property type="molecule type" value="Genomic_DNA"/>
</dbReference>
<keyword evidence="1" id="KW-0732">Signal</keyword>
<keyword evidence="3" id="KW-1185">Reference proteome</keyword>
<name>A0A5A9XJH9_9BACT</name>